<dbReference type="InterPro" id="IPR036249">
    <property type="entry name" value="Thioredoxin-like_sf"/>
</dbReference>
<dbReference type="Pfam" id="PF00043">
    <property type="entry name" value="GST_C"/>
    <property type="match status" value="1"/>
</dbReference>
<organism evidence="3 4">
    <name type="scientific">Paraglaciecola mesophila</name>
    <dbReference type="NCBI Taxonomy" id="197222"/>
    <lineage>
        <taxon>Bacteria</taxon>
        <taxon>Pseudomonadati</taxon>
        <taxon>Pseudomonadota</taxon>
        <taxon>Gammaproteobacteria</taxon>
        <taxon>Alteromonadales</taxon>
        <taxon>Alteromonadaceae</taxon>
        <taxon>Paraglaciecola</taxon>
    </lineage>
</organism>
<dbReference type="SUPFAM" id="SSF47616">
    <property type="entry name" value="GST C-terminal domain-like"/>
    <property type="match status" value="1"/>
</dbReference>
<gene>
    <name evidence="3" type="ORF">FX988_03593</name>
</gene>
<keyword evidence="4" id="KW-1185">Reference proteome</keyword>
<evidence type="ECO:0000313" key="4">
    <source>
        <dbReference type="Proteomes" id="UP000464524"/>
    </source>
</evidence>
<evidence type="ECO:0000259" key="2">
    <source>
        <dbReference type="Pfam" id="PF13417"/>
    </source>
</evidence>
<evidence type="ECO:0000313" key="3">
    <source>
        <dbReference type="EMBL" id="QHJ13332.1"/>
    </source>
</evidence>
<dbReference type="AlphaFoldDB" id="A0A857JPM8"/>
<dbReference type="InterPro" id="IPR004045">
    <property type="entry name" value="Glutathione_S-Trfase_N"/>
</dbReference>
<feature type="domain" description="GST N-terminal" evidence="2">
    <location>
        <begin position="4"/>
        <end position="77"/>
    </location>
</feature>
<evidence type="ECO:0008006" key="5">
    <source>
        <dbReference type="Google" id="ProtNLM"/>
    </source>
</evidence>
<dbReference type="SUPFAM" id="SSF52833">
    <property type="entry name" value="Thioredoxin-like"/>
    <property type="match status" value="1"/>
</dbReference>
<dbReference type="InterPro" id="IPR036282">
    <property type="entry name" value="Glutathione-S-Trfase_C_sf"/>
</dbReference>
<dbReference type="KEGG" id="pmes:FX988_03593"/>
<dbReference type="Gene3D" id="3.40.30.10">
    <property type="entry name" value="Glutaredoxin"/>
    <property type="match status" value="1"/>
</dbReference>
<dbReference type="PANTHER" id="PTHR12289">
    <property type="entry name" value="METAXIN RELATED"/>
    <property type="match status" value="1"/>
</dbReference>
<dbReference type="OrthoDB" id="7054557at2"/>
<evidence type="ECO:0000259" key="1">
    <source>
        <dbReference type="Pfam" id="PF00043"/>
    </source>
</evidence>
<name>A0A857JPM8_9ALTE</name>
<dbReference type="EMBL" id="CP047656">
    <property type="protein sequence ID" value="QHJ13332.1"/>
    <property type="molecule type" value="Genomic_DNA"/>
</dbReference>
<dbReference type="GO" id="GO:0005737">
    <property type="term" value="C:cytoplasm"/>
    <property type="evidence" value="ECO:0007669"/>
    <property type="project" value="TreeGrafter"/>
</dbReference>
<feature type="domain" description="Glutathione S-transferase C-terminal" evidence="1">
    <location>
        <begin position="172"/>
        <end position="232"/>
    </location>
</feature>
<dbReference type="RefSeq" id="WP_160181431.1">
    <property type="nucleotide sequence ID" value="NZ_CP047656.1"/>
</dbReference>
<dbReference type="Pfam" id="PF13417">
    <property type="entry name" value="GST_N_3"/>
    <property type="match status" value="1"/>
</dbReference>
<dbReference type="InterPro" id="IPR050931">
    <property type="entry name" value="Mito_Protein_Transport_Metaxin"/>
</dbReference>
<protein>
    <recommendedName>
        <fullName evidence="5">Glutathione S-transferase</fullName>
    </recommendedName>
</protein>
<proteinExistence type="predicted"/>
<accession>A0A857JPM8</accession>
<dbReference type="InterPro" id="IPR004046">
    <property type="entry name" value="GST_C"/>
</dbReference>
<reference evidence="3 4" key="1">
    <citation type="submission" date="2019-12" db="EMBL/GenBank/DDBJ databases">
        <title>Genome sequencing and assembly of endphytes of Porphyra tenera.</title>
        <authorList>
            <person name="Park J.M."/>
            <person name="Shin R."/>
            <person name="Jo S.H."/>
        </authorList>
    </citation>
    <scope>NUCLEOTIDE SEQUENCE [LARGE SCALE GENOMIC DNA]</scope>
    <source>
        <strain evidence="3 4">GPM4</strain>
    </source>
</reference>
<sequence>MYTLYGSEVSLYTGKIRAYLRFKQLPFKEVLSTIGVYKKIIRPNTGVTFIPVVKTPHGQYLQDTARIIEYLEIHNPQRTVIPPGSTQKLVSELFALWSDEWLVIPAMHYRWNKDNFPFIYQEFGQVVAPKFPRFIRAYFGKKLAKKFSGFVPILGITSQTIPSIENWYENTVLHHLNRHFAVHDYLLGSRPCVGDFALMGPLYAHLYRDPAPGKVMQRKAPHVVAWVERMNQTNVQLGEFITDDDIPDTLLPLLQNMFDQQWPVLSDTASKLSEWRATHCDEQLIPRSIGQHSFNFDGVSAQRAIASFHQYKLQRVLDTFQQFNEDDKERSLALLDRVGGKQYIQMNVQVRVAMVNNKLVFA</sequence>
<dbReference type="PANTHER" id="PTHR12289:SF67">
    <property type="match status" value="1"/>
</dbReference>
<dbReference type="Proteomes" id="UP000464524">
    <property type="component" value="Chromosome"/>
</dbReference>
<dbReference type="Gene3D" id="1.20.1050.10">
    <property type="match status" value="1"/>
</dbReference>